<feature type="transmembrane region" description="Helical" evidence="16">
    <location>
        <begin position="228"/>
        <end position="249"/>
    </location>
</feature>
<feature type="domain" description="RING-type" evidence="18">
    <location>
        <begin position="314"/>
        <end position="365"/>
    </location>
</feature>
<dbReference type="GO" id="GO:0061630">
    <property type="term" value="F:ubiquitin protein ligase activity"/>
    <property type="evidence" value="ECO:0007669"/>
    <property type="project" value="UniProtKB-EC"/>
</dbReference>
<dbReference type="PANTHER" id="PTHR46279">
    <property type="entry name" value="RING/U-BOX SUPERFAMILY PROTEIN"/>
    <property type="match status" value="1"/>
</dbReference>
<keyword evidence="5" id="KW-0808">Transferase</keyword>
<gene>
    <name evidence="19" type="ORF">MKW94_010245</name>
</gene>
<comment type="subcellular location">
    <subcellularLocation>
        <location evidence="2">Membrane</location>
        <topology evidence="2">Single-pass membrane protein</topology>
    </subcellularLocation>
</comment>
<dbReference type="GO" id="GO:0016020">
    <property type="term" value="C:membrane"/>
    <property type="evidence" value="ECO:0007669"/>
    <property type="project" value="UniProtKB-SubCell"/>
</dbReference>
<evidence type="ECO:0000256" key="10">
    <source>
        <dbReference type="ARBA" id="ARBA00022786"/>
    </source>
</evidence>
<keyword evidence="7" id="KW-0479">Metal-binding</keyword>
<protein>
    <recommendedName>
        <fullName evidence="4">RING-type E3 ubiquitin transferase</fullName>
        <ecNumber evidence="4">2.3.2.27</ecNumber>
    </recommendedName>
</protein>
<evidence type="ECO:0000256" key="15">
    <source>
        <dbReference type="PROSITE-ProRule" id="PRU00175"/>
    </source>
</evidence>
<dbReference type="GO" id="GO:0030247">
    <property type="term" value="F:polysaccharide binding"/>
    <property type="evidence" value="ECO:0007669"/>
    <property type="project" value="InterPro"/>
</dbReference>
<evidence type="ECO:0000256" key="12">
    <source>
        <dbReference type="ARBA" id="ARBA00022989"/>
    </source>
</evidence>
<keyword evidence="13 16" id="KW-0472">Membrane</keyword>
<dbReference type="Pfam" id="PF13947">
    <property type="entry name" value="GUB_WAK_bind"/>
    <property type="match status" value="2"/>
</dbReference>
<accession>A0AA41S1S9</accession>
<feature type="signal peptide" evidence="17">
    <location>
        <begin position="1"/>
        <end position="23"/>
    </location>
</feature>
<dbReference type="PANTHER" id="PTHR46279:SF9">
    <property type="entry name" value="OS01G0116300 PROTEIN"/>
    <property type="match status" value="1"/>
</dbReference>
<comment type="caution">
    <text evidence="19">The sequence shown here is derived from an EMBL/GenBank/DDBJ whole genome shotgun (WGS) entry which is preliminary data.</text>
</comment>
<evidence type="ECO:0000256" key="1">
    <source>
        <dbReference type="ARBA" id="ARBA00000900"/>
    </source>
</evidence>
<dbReference type="EMBL" id="JAJJMA010064272">
    <property type="protein sequence ID" value="MCL7027085.1"/>
    <property type="molecule type" value="Genomic_DNA"/>
</dbReference>
<dbReference type="InterPro" id="IPR025287">
    <property type="entry name" value="WAK_GUB"/>
</dbReference>
<dbReference type="InterPro" id="IPR046948">
    <property type="entry name" value="ATL20-22-like"/>
</dbReference>
<feature type="domain" description="RING-type" evidence="18">
    <location>
        <begin position="644"/>
        <end position="686"/>
    </location>
</feature>
<dbReference type="SUPFAM" id="SSF57850">
    <property type="entry name" value="RING/U-box"/>
    <property type="match status" value="2"/>
</dbReference>
<evidence type="ECO:0000313" key="20">
    <source>
        <dbReference type="Proteomes" id="UP001177140"/>
    </source>
</evidence>
<evidence type="ECO:0000256" key="5">
    <source>
        <dbReference type="ARBA" id="ARBA00022679"/>
    </source>
</evidence>
<dbReference type="Pfam" id="PF13639">
    <property type="entry name" value="zf-RING_2"/>
    <property type="match status" value="2"/>
</dbReference>
<evidence type="ECO:0000259" key="18">
    <source>
        <dbReference type="PROSITE" id="PS50089"/>
    </source>
</evidence>
<keyword evidence="11" id="KW-0862">Zinc</keyword>
<comment type="pathway">
    <text evidence="3">Protein modification; protein ubiquitination.</text>
</comment>
<dbReference type="EC" id="2.3.2.27" evidence="4"/>
<comment type="catalytic activity">
    <reaction evidence="1">
        <text>S-ubiquitinyl-[E2 ubiquitin-conjugating enzyme]-L-cysteine + [acceptor protein]-L-lysine = [E2 ubiquitin-conjugating enzyme]-L-cysteine + N(6)-ubiquitinyl-[acceptor protein]-L-lysine.</text>
        <dbReference type="EC" id="2.3.2.27"/>
    </reaction>
</comment>
<dbReference type="PROSITE" id="PS50089">
    <property type="entry name" value="ZF_RING_2"/>
    <property type="match status" value="2"/>
</dbReference>
<feature type="transmembrane region" description="Helical" evidence="16">
    <location>
        <begin position="557"/>
        <end position="584"/>
    </location>
</feature>
<keyword evidence="8 17" id="KW-0732">Signal</keyword>
<dbReference type="InterPro" id="IPR013083">
    <property type="entry name" value="Znf_RING/FYVE/PHD"/>
</dbReference>
<dbReference type="GO" id="GO:0008270">
    <property type="term" value="F:zinc ion binding"/>
    <property type="evidence" value="ECO:0007669"/>
    <property type="project" value="UniProtKB-KW"/>
</dbReference>
<dbReference type="AlphaFoldDB" id="A0AA41S1S9"/>
<proteinExistence type="inferred from homology"/>
<dbReference type="InterPro" id="IPR001841">
    <property type="entry name" value="Znf_RING"/>
</dbReference>
<evidence type="ECO:0000256" key="8">
    <source>
        <dbReference type="ARBA" id="ARBA00022729"/>
    </source>
</evidence>
<evidence type="ECO:0000256" key="16">
    <source>
        <dbReference type="SAM" id="Phobius"/>
    </source>
</evidence>
<evidence type="ECO:0000256" key="4">
    <source>
        <dbReference type="ARBA" id="ARBA00012483"/>
    </source>
</evidence>
<name>A0AA41S1S9_PAPNU</name>
<keyword evidence="20" id="KW-1185">Reference proteome</keyword>
<dbReference type="Proteomes" id="UP001177140">
    <property type="component" value="Unassembled WGS sequence"/>
</dbReference>
<evidence type="ECO:0000256" key="3">
    <source>
        <dbReference type="ARBA" id="ARBA00004906"/>
    </source>
</evidence>
<evidence type="ECO:0000256" key="17">
    <source>
        <dbReference type="SAM" id="SignalP"/>
    </source>
</evidence>
<organism evidence="19 20">
    <name type="scientific">Papaver nudicaule</name>
    <name type="common">Iceland poppy</name>
    <dbReference type="NCBI Taxonomy" id="74823"/>
    <lineage>
        <taxon>Eukaryota</taxon>
        <taxon>Viridiplantae</taxon>
        <taxon>Streptophyta</taxon>
        <taxon>Embryophyta</taxon>
        <taxon>Tracheophyta</taxon>
        <taxon>Spermatophyta</taxon>
        <taxon>Magnoliopsida</taxon>
        <taxon>Ranunculales</taxon>
        <taxon>Papaveraceae</taxon>
        <taxon>Papaveroideae</taxon>
        <taxon>Papaver</taxon>
    </lineage>
</organism>
<evidence type="ECO:0000256" key="7">
    <source>
        <dbReference type="ARBA" id="ARBA00022723"/>
    </source>
</evidence>
<dbReference type="CDD" id="cd16454">
    <property type="entry name" value="RING-H2_PA-TM-RING"/>
    <property type="match status" value="1"/>
</dbReference>
<keyword evidence="10" id="KW-0833">Ubl conjugation pathway</keyword>
<sequence length="699" mass="77594">MGVSVLIFLFFFPFLCFPCLIASIENCQDQQCSKDEPAVTFPFRLKGRHGEHCGYQGFDLSCNTLNKTVLELPFSGVFVVQSIYHNSTANEIQLRDPDNCLPRRLLNKLNLSGTPFFGMSYKNYSFFNCSSDITFNFSRSMANISCLSSSTHRVIATSETNSNSLKANCGLIDTITVPKSSLNPSYGGFLLRNNLHLTWRTPSDCRHCETTKVPSKRGSEGLPVYKKVLIYMGIIVPILLGFACCTVLINKEHIFGGASLINLPANAVSPEEVQNPPPQWVVLTTGLDGSTIESYPTVILGDSRRLPSPYANTCSICLSEYQPKETLKSLSACDHFFHADCIDVWLRINSTFFFFLIFFPVSVTCQSYAICTNPMSCGVGEPPVRLPFRLAGRQSKECGYEGFDLSCNSLNKTVLQLPNSQQFYVQSINYASQEIHIYDPGNCLPMRLLKLHLPSRYLLSGLNQEYTFLNCSSSSVDVTKISSSYAPISCMSSSTNTILATNVSNFNVPLNSSCKLIATVTAPVARTVDGFSHKISDVLLLKWQILPDKKPSKKLTAIVYAVLGFILALSMILTLVCCICPWIFGALLDHHNLFASDGILWHSTDANQEAITIRTGLDDSTIRSYQQIILDEKLQLPNPNDTTCSICLSEYLPTEMLKIIPLCDHYFHATCIDPWLRMHTTCPVCRKSLQPSLPAVVAS</sequence>
<evidence type="ECO:0000313" key="19">
    <source>
        <dbReference type="EMBL" id="MCL7027085.1"/>
    </source>
</evidence>
<evidence type="ECO:0000256" key="13">
    <source>
        <dbReference type="ARBA" id="ARBA00023136"/>
    </source>
</evidence>
<evidence type="ECO:0000256" key="6">
    <source>
        <dbReference type="ARBA" id="ARBA00022692"/>
    </source>
</evidence>
<keyword evidence="12 16" id="KW-1133">Transmembrane helix</keyword>
<dbReference type="SMART" id="SM00184">
    <property type="entry name" value="RING"/>
    <property type="match status" value="2"/>
</dbReference>
<keyword evidence="6 16" id="KW-0812">Transmembrane</keyword>
<comment type="similarity">
    <text evidence="14">Belongs to the RING-type zinc finger family. ATL subfamily.</text>
</comment>
<dbReference type="Gene3D" id="3.30.40.10">
    <property type="entry name" value="Zinc/RING finger domain, C3HC4 (zinc finger)"/>
    <property type="match status" value="2"/>
</dbReference>
<reference evidence="19" key="1">
    <citation type="submission" date="2022-03" db="EMBL/GenBank/DDBJ databases">
        <title>A functionally conserved STORR gene fusion in Papaver species that diverged 16.8 million years ago.</title>
        <authorList>
            <person name="Catania T."/>
        </authorList>
    </citation>
    <scope>NUCLEOTIDE SEQUENCE</scope>
    <source>
        <strain evidence="19">S-191538</strain>
    </source>
</reference>
<evidence type="ECO:0000256" key="9">
    <source>
        <dbReference type="ARBA" id="ARBA00022771"/>
    </source>
</evidence>
<evidence type="ECO:0000256" key="14">
    <source>
        <dbReference type="ARBA" id="ARBA00024209"/>
    </source>
</evidence>
<keyword evidence="9 15" id="KW-0863">Zinc-finger</keyword>
<feature type="chain" id="PRO_5041338989" description="RING-type E3 ubiquitin transferase" evidence="17">
    <location>
        <begin position="24"/>
        <end position="699"/>
    </location>
</feature>
<evidence type="ECO:0000256" key="2">
    <source>
        <dbReference type="ARBA" id="ARBA00004167"/>
    </source>
</evidence>
<evidence type="ECO:0000256" key="11">
    <source>
        <dbReference type="ARBA" id="ARBA00022833"/>
    </source>
</evidence>